<dbReference type="AlphaFoldDB" id="A0A5E8B1Z1"/>
<dbReference type="PRINTS" id="PR01210">
    <property type="entry name" value="GGTRANSPTASE"/>
</dbReference>
<evidence type="ECO:0000256" key="1">
    <source>
        <dbReference type="SAM" id="MobiDB-lite"/>
    </source>
</evidence>
<feature type="region of interest" description="Disordered" evidence="1">
    <location>
        <begin position="187"/>
        <end position="214"/>
    </location>
</feature>
<dbReference type="GeneID" id="43579523"/>
<reference evidence="2 3" key="1">
    <citation type="submission" date="2019-09" db="EMBL/GenBank/DDBJ databases">
        <authorList>
            <person name="Brejova B."/>
        </authorList>
    </citation>
    <scope>NUCLEOTIDE SEQUENCE [LARGE SCALE GENOMIC DNA]</scope>
</reference>
<protein>
    <recommendedName>
        <fullName evidence="4">Gamma-glutamyltransferase</fullName>
    </recommendedName>
</protein>
<dbReference type="InterPro" id="IPR029055">
    <property type="entry name" value="Ntn_hydrolases_N"/>
</dbReference>
<dbReference type="Pfam" id="PF01019">
    <property type="entry name" value="G_glu_transpept"/>
    <property type="match status" value="1"/>
</dbReference>
<evidence type="ECO:0000313" key="3">
    <source>
        <dbReference type="Proteomes" id="UP000398389"/>
    </source>
</evidence>
<dbReference type="InterPro" id="IPR043137">
    <property type="entry name" value="GGT_ssub_C"/>
</dbReference>
<keyword evidence="3" id="KW-1185">Reference proteome</keyword>
<dbReference type="PANTHER" id="PTHR43881">
    <property type="entry name" value="GAMMA-GLUTAMYLTRANSPEPTIDASE (AFU_ORTHOLOGUE AFUA_4G13580)"/>
    <property type="match status" value="1"/>
</dbReference>
<dbReference type="EMBL" id="CABVLU010000001">
    <property type="protein sequence ID" value="VVT45288.1"/>
    <property type="molecule type" value="Genomic_DNA"/>
</dbReference>
<dbReference type="Gene3D" id="3.60.20.40">
    <property type="match status" value="1"/>
</dbReference>
<feature type="region of interest" description="Disordered" evidence="1">
    <location>
        <begin position="610"/>
        <end position="629"/>
    </location>
</feature>
<accession>A0A5E8B1Z1</accession>
<dbReference type="Proteomes" id="UP000398389">
    <property type="component" value="Unassembled WGS sequence"/>
</dbReference>
<name>A0A5E8B1Z1_9ASCO</name>
<organism evidence="2 3">
    <name type="scientific">Magnusiomyces paraingens</name>
    <dbReference type="NCBI Taxonomy" id="2606893"/>
    <lineage>
        <taxon>Eukaryota</taxon>
        <taxon>Fungi</taxon>
        <taxon>Dikarya</taxon>
        <taxon>Ascomycota</taxon>
        <taxon>Saccharomycotina</taxon>
        <taxon>Dipodascomycetes</taxon>
        <taxon>Dipodascales</taxon>
        <taxon>Dipodascaceae</taxon>
        <taxon>Magnusiomyces</taxon>
    </lineage>
</organism>
<sequence length="629" mass="66773">MDSKFSETTRRSVVYSNKGIVASSQTLASAAGLRILDQGGNAAMAAVAAAAVLGLLEPHMTSPGGDIFTLFYDSKSQTVKGINGSGRSPQNLSYDQLVKDLNSINNKNTSGIPGIPATHVHSVTVPGAVAGWIDTVDTFGNGKLSLAQILEPAIRLAREGAPVPEVSAGLWKAGIKKLVAVERAGSDNTDGGNALLLPTDNGSQEDKFRAPEPGESYVNEDLAKVYEKIAKEGKAGFYKGEVADKIVEAVKARGGYLTHEDLAAHESTILDSDDAPPISTTWKVPGSAKTLRVHEIPPNGQGIVALQTLAILQALEKSGKLGQSLGSYTHNSTEYLHLLIESLKSSFRDVGSRVISDLSAASNKNVPAPETFLTEEYINAQLQNSTTSNIKFDASKASENVAYLGSKSDTVYLTATDQWGNACSFINSVYGLFGSGIVPRESGFVLQNRGGNFNLIKGSVNVYEPGKRPYHTIIPAMVTVDHSEGKKGLKTGDLYMTYGVMGGFMQPQGHVQVLLNLTLFGFNEQEALDAPRICLMSRDDEPQSGAFPQGGTPGGPTTTKTTVVAIEKGIPEETIEGLKALGHEIVVLEGDQRSLFGRGQVVRYNARKDTKYSAGSDPRGDGAALPQVF</sequence>
<dbReference type="Gene3D" id="1.10.246.230">
    <property type="match status" value="1"/>
</dbReference>
<dbReference type="OrthoDB" id="2015213at2759"/>
<dbReference type="RefSeq" id="XP_031851314.1">
    <property type="nucleotide sequence ID" value="XM_031995423.1"/>
</dbReference>
<dbReference type="PANTHER" id="PTHR43881:SF1">
    <property type="entry name" value="GAMMA-GLUTAMYLTRANSPEPTIDASE (AFU_ORTHOLOGUE AFUA_4G13580)"/>
    <property type="match status" value="1"/>
</dbReference>
<dbReference type="SUPFAM" id="SSF56235">
    <property type="entry name" value="N-terminal nucleophile aminohydrolases (Ntn hydrolases)"/>
    <property type="match status" value="1"/>
</dbReference>
<evidence type="ECO:0000313" key="2">
    <source>
        <dbReference type="EMBL" id="VVT45288.1"/>
    </source>
</evidence>
<gene>
    <name evidence="2" type="ORF">SAPINGB_P000700</name>
</gene>
<evidence type="ECO:0008006" key="4">
    <source>
        <dbReference type="Google" id="ProtNLM"/>
    </source>
</evidence>
<dbReference type="InterPro" id="IPR052896">
    <property type="entry name" value="GGT-like_enzyme"/>
</dbReference>
<proteinExistence type="predicted"/>